<dbReference type="PANTHER" id="PTHR19957">
    <property type="entry name" value="SYNTAXIN"/>
    <property type="match status" value="1"/>
</dbReference>
<dbReference type="InterPro" id="IPR010989">
    <property type="entry name" value="SNARE"/>
</dbReference>
<dbReference type="GO" id="GO:0000149">
    <property type="term" value="F:SNARE binding"/>
    <property type="evidence" value="ECO:0007669"/>
    <property type="project" value="TreeGrafter"/>
</dbReference>
<evidence type="ECO:0000256" key="7">
    <source>
        <dbReference type="SAM" id="MobiDB-lite"/>
    </source>
</evidence>
<dbReference type="InterPro" id="IPR006011">
    <property type="entry name" value="Syntaxin_N"/>
</dbReference>
<dbReference type="CDD" id="cd15849">
    <property type="entry name" value="SNARE_Sso1"/>
    <property type="match status" value="1"/>
</dbReference>
<organism evidence="10 11">
    <name type="scientific">Schizothecium vesticola</name>
    <dbReference type="NCBI Taxonomy" id="314040"/>
    <lineage>
        <taxon>Eukaryota</taxon>
        <taxon>Fungi</taxon>
        <taxon>Dikarya</taxon>
        <taxon>Ascomycota</taxon>
        <taxon>Pezizomycotina</taxon>
        <taxon>Sordariomycetes</taxon>
        <taxon>Sordariomycetidae</taxon>
        <taxon>Sordariales</taxon>
        <taxon>Schizotheciaceae</taxon>
        <taxon>Schizothecium</taxon>
    </lineage>
</organism>
<comment type="subcellular location">
    <subcellularLocation>
        <location evidence="1">Membrane</location>
        <topology evidence="1">Single-pass type IV membrane protein</topology>
    </subcellularLocation>
</comment>
<comment type="caution">
    <text evidence="10">The sequence shown here is derived from an EMBL/GenBank/DDBJ whole genome shotgun (WGS) entry which is preliminary data.</text>
</comment>
<dbReference type="Pfam" id="PF05739">
    <property type="entry name" value="SNARE"/>
    <property type="match status" value="1"/>
</dbReference>
<keyword evidence="5 8" id="KW-0472">Membrane</keyword>
<dbReference type="GO" id="GO:0048278">
    <property type="term" value="P:vesicle docking"/>
    <property type="evidence" value="ECO:0007669"/>
    <property type="project" value="TreeGrafter"/>
</dbReference>
<dbReference type="Proteomes" id="UP001172155">
    <property type="component" value="Unassembled WGS sequence"/>
</dbReference>
<gene>
    <name evidence="10" type="ORF">B0T18DRAFT_316049</name>
</gene>
<evidence type="ECO:0000313" key="10">
    <source>
        <dbReference type="EMBL" id="KAK0754676.1"/>
    </source>
</evidence>
<evidence type="ECO:0000256" key="4">
    <source>
        <dbReference type="ARBA" id="ARBA00022989"/>
    </source>
</evidence>
<feature type="compositionally biased region" description="Polar residues" evidence="7">
    <location>
        <begin position="38"/>
        <end position="48"/>
    </location>
</feature>
<accession>A0AA40FBI7</accession>
<dbReference type="Gene3D" id="1.20.58.70">
    <property type="match status" value="1"/>
</dbReference>
<dbReference type="AlphaFoldDB" id="A0AA40FBI7"/>
<dbReference type="GO" id="GO:0005886">
    <property type="term" value="C:plasma membrane"/>
    <property type="evidence" value="ECO:0007669"/>
    <property type="project" value="TreeGrafter"/>
</dbReference>
<feature type="domain" description="T-SNARE coiled-coil homology" evidence="9">
    <location>
        <begin position="232"/>
        <end position="294"/>
    </location>
</feature>
<evidence type="ECO:0000256" key="5">
    <source>
        <dbReference type="ARBA" id="ARBA00023136"/>
    </source>
</evidence>
<keyword evidence="3 8" id="KW-0812">Transmembrane</keyword>
<evidence type="ECO:0000256" key="8">
    <source>
        <dbReference type="SAM" id="Phobius"/>
    </source>
</evidence>
<proteinExistence type="inferred from homology"/>
<dbReference type="SMART" id="SM00503">
    <property type="entry name" value="SynN"/>
    <property type="match status" value="1"/>
</dbReference>
<dbReference type="InterPro" id="IPR045242">
    <property type="entry name" value="Syntaxin"/>
</dbReference>
<evidence type="ECO:0000256" key="2">
    <source>
        <dbReference type="ARBA" id="ARBA00009063"/>
    </source>
</evidence>
<evidence type="ECO:0000256" key="3">
    <source>
        <dbReference type="ARBA" id="ARBA00022692"/>
    </source>
</evidence>
<dbReference type="GO" id="GO:0005484">
    <property type="term" value="F:SNAP receptor activity"/>
    <property type="evidence" value="ECO:0007669"/>
    <property type="project" value="TreeGrafter"/>
</dbReference>
<dbReference type="GO" id="GO:0031201">
    <property type="term" value="C:SNARE complex"/>
    <property type="evidence" value="ECO:0007669"/>
    <property type="project" value="TreeGrafter"/>
</dbReference>
<evidence type="ECO:0000259" key="9">
    <source>
        <dbReference type="PROSITE" id="PS50192"/>
    </source>
</evidence>
<name>A0AA40FBI7_9PEZI</name>
<feature type="region of interest" description="Disordered" evidence="7">
    <location>
        <begin position="38"/>
        <end position="63"/>
    </location>
</feature>
<dbReference type="EMBL" id="JAUKUD010000001">
    <property type="protein sequence ID" value="KAK0754676.1"/>
    <property type="molecule type" value="Genomic_DNA"/>
</dbReference>
<dbReference type="GO" id="GO:0006887">
    <property type="term" value="P:exocytosis"/>
    <property type="evidence" value="ECO:0007669"/>
    <property type="project" value="TreeGrafter"/>
</dbReference>
<dbReference type="PANTHER" id="PTHR19957:SF307">
    <property type="entry name" value="PROTEIN SSO1-RELATED"/>
    <property type="match status" value="1"/>
</dbReference>
<keyword evidence="4 8" id="KW-1133">Transmembrane helix</keyword>
<feature type="coiled-coil region" evidence="6">
    <location>
        <begin position="242"/>
        <end position="290"/>
    </location>
</feature>
<reference evidence="10" key="1">
    <citation type="submission" date="2023-06" db="EMBL/GenBank/DDBJ databases">
        <title>Genome-scale phylogeny and comparative genomics of the fungal order Sordariales.</title>
        <authorList>
            <consortium name="Lawrence Berkeley National Laboratory"/>
            <person name="Hensen N."/>
            <person name="Bonometti L."/>
            <person name="Westerberg I."/>
            <person name="Brannstrom I.O."/>
            <person name="Guillou S."/>
            <person name="Cros-Aarteil S."/>
            <person name="Calhoun S."/>
            <person name="Haridas S."/>
            <person name="Kuo A."/>
            <person name="Mondo S."/>
            <person name="Pangilinan J."/>
            <person name="Riley R."/>
            <person name="LaButti K."/>
            <person name="Andreopoulos B."/>
            <person name="Lipzen A."/>
            <person name="Chen C."/>
            <person name="Yanf M."/>
            <person name="Daum C."/>
            <person name="Ng V."/>
            <person name="Clum A."/>
            <person name="Steindorff A."/>
            <person name="Ohm R."/>
            <person name="Martin F."/>
            <person name="Silar P."/>
            <person name="Natvig D."/>
            <person name="Lalanne C."/>
            <person name="Gautier V."/>
            <person name="Ament-velasquez S.L."/>
            <person name="Kruys A."/>
            <person name="Hutchinson M.I."/>
            <person name="Powell A.J."/>
            <person name="Barry K."/>
            <person name="Miller A.N."/>
            <person name="Grigoriev I.V."/>
            <person name="Debuchy R."/>
            <person name="Gladieux P."/>
            <person name="Thoren M.H."/>
            <person name="Johannesson H."/>
        </authorList>
    </citation>
    <scope>NUCLEOTIDE SEQUENCE</scope>
    <source>
        <strain evidence="10">SMH3187-1</strain>
    </source>
</reference>
<dbReference type="GO" id="GO:0006906">
    <property type="term" value="P:vesicle fusion"/>
    <property type="evidence" value="ECO:0007669"/>
    <property type="project" value="TreeGrafter"/>
</dbReference>
<comment type="similarity">
    <text evidence="2">Belongs to the syntaxin family.</text>
</comment>
<dbReference type="InterPro" id="IPR000727">
    <property type="entry name" value="T_SNARE_dom"/>
</dbReference>
<keyword evidence="11" id="KW-1185">Reference proteome</keyword>
<dbReference type="SUPFAM" id="SSF47661">
    <property type="entry name" value="t-snare proteins"/>
    <property type="match status" value="1"/>
</dbReference>
<dbReference type="Pfam" id="PF00804">
    <property type="entry name" value="Syntaxin"/>
    <property type="match status" value="1"/>
</dbReference>
<dbReference type="GO" id="GO:0012505">
    <property type="term" value="C:endomembrane system"/>
    <property type="evidence" value="ECO:0007669"/>
    <property type="project" value="TreeGrafter"/>
</dbReference>
<feature type="transmembrane region" description="Helical" evidence="8">
    <location>
        <begin position="306"/>
        <end position="329"/>
    </location>
</feature>
<keyword evidence="6" id="KW-0175">Coiled coil</keyword>
<dbReference type="PROSITE" id="PS50192">
    <property type="entry name" value="T_SNARE"/>
    <property type="match status" value="1"/>
</dbReference>
<evidence type="ECO:0000313" key="11">
    <source>
        <dbReference type="Proteomes" id="UP001172155"/>
    </source>
</evidence>
<sequence>MSYNNPYSQAPQAEAGYGYSQPYDQQVSAVRLVSHPVSPTANAPWQPQEQHEMQPYGQQDQYNNHAPAANALSQGDFLSRVSAIRTEIQSLGVSVQNIETLHQRALTSNDGNAQRQLDDLVAQTQLKNTAIRGQISQLKGDAERTTDGSFGLKKRQYEIINNEFKAAIQKFIQEEQQYKERYRDQIARQYRIINPDASEDEVRQAAETDWGNEGIFQTALRTNRSGQASAVLGNVRAQHNDMEKIKRTLEELVDLFQGLETQLALQEPIVENVSQMAEQTKQDLVNANTQIDKGIDSARRRRKLKWWCLFVVILIVIAIALGVGLGVALTKNAGQKATNTGP</sequence>
<evidence type="ECO:0000256" key="1">
    <source>
        <dbReference type="ARBA" id="ARBA00004211"/>
    </source>
</evidence>
<dbReference type="GO" id="GO:0006886">
    <property type="term" value="P:intracellular protein transport"/>
    <property type="evidence" value="ECO:0007669"/>
    <property type="project" value="TreeGrafter"/>
</dbReference>
<protein>
    <submittedName>
        <fullName evidence="10">t-SNARE</fullName>
    </submittedName>
</protein>
<evidence type="ECO:0000256" key="6">
    <source>
        <dbReference type="SAM" id="Coils"/>
    </source>
</evidence>